<dbReference type="InterPro" id="IPR002524">
    <property type="entry name" value="Cation_efflux"/>
</dbReference>
<dbReference type="InterPro" id="IPR027469">
    <property type="entry name" value="Cation_efflux_TMD_sf"/>
</dbReference>
<dbReference type="Pfam" id="PF01545">
    <property type="entry name" value="Cation_efflux"/>
    <property type="match status" value="1"/>
</dbReference>
<dbReference type="Proteomes" id="UP000575068">
    <property type="component" value="Unassembled WGS sequence"/>
</dbReference>
<dbReference type="AlphaFoldDB" id="A0A840HWY7"/>
<evidence type="ECO:0000256" key="6">
    <source>
        <dbReference type="ARBA" id="ARBA00022989"/>
    </source>
</evidence>
<evidence type="ECO:0000256" key="4">
    <source>
        <dbReference type="ARBA" id="ARBA00022692"/>
    </source>
</evidence>
<dbReference type="Gene3D" id="1.20.1510.10">
    <property type="entry name" value="Cation efflux protein transmembrane domain"/>
    <property type="match status" value="1"/>
</dbReference>
<name>A0A840HWY7_9SPHN</name>
<dbReference type="Pfam" id="PF16916">
    <property type="entry name" value="ZT_dimer"/>
    <property type="match status" value="1"/>
</dbReference>
<gene>
    <name evidence="12" type="ORF">HNQ99_002794</name>
</gene>
<protein>
    <submittedName>
        <fullName evidence="12">Cobalt-zinc-cadmium efflux system protein</fullName>
    </submittedName>
</protein>
<keyword evidence="6 9" id="KW-1133">Transmembrane helix</keyword>
<evidence type="ECO:0000256" key="1">
    <source>
        <dbReference type="ARBA" id="ARBA00004141"/>
    </source>
</evidence>
<comment type="subcellular location">
    <subcellularLocation>
        <location evidence="1">Membrane</location>
        <topology evidence="1">Multi-pass membrane protein</topology>
    </subcellularLocation>
</comment>
<evidence type="ECO:0000256" key="7">
    <source>
        <dbReference type="ARBA" id="ARBA00023065"/>
    </source>
</evidence>
<dbReference type="InterPro" id="IPR050681">
    <property type="entry name" value="CDF/SLC30A"/>
</dbReference>
<dbReference type="EMBL" id="JACHOV010000011">
    <property type="protein sequence ID" value="MBB4642463.1"/>
    <property type="molecule type" value="Genomic_DNA"/>
</dbReference>
<evidence type="ECO:0000313" key="13">
    <source>
        <dbReference type="Proteomes" id="UP000575068"/>
    </source>
</evidence>
<dbReference type="SUPFAM" id="SSF160240">
    <property type="entry name" value="Cation efflux protein cytoplasmic domain-like"/>
    <property type="match status" value="1"/>
</dbReference>
<dbReference type="SUPFAM" id="SSF161111">
    <property type="entry name" value="Cation efflux protein transmembrane domain-like"/>
    <property type="match status" value="1"/>
</dbReference>
<feature type="domain" description="Cation efflux protein cytoplasmic" evidence="11">
    <location>
        <begin position="226"/>
        <end position="298"/>
    </location>
</feature>
<dbReference type="NCBIfam" id="TIGR01297">
    <property type="entry name" value="CDF"/>
    <property type="match status" value="1"/>
</dbReference>
<keyword evidence="4 9" id="KW-0812">Transmembrane</keyword>
<keyword evidence="5" id="KW-0862">Zinc</keyword>
<evidence type="ECO:0000313" key="12">
    <source>
        <dbReference type="EMBL" id="MBB4642463.1"/>
    </source>
</evidence>
<feature type="transmembrane region" description="Helical" evidence="9">
    <location>
        <begin position="164"/>
        <end position="186"/>
    </location>
</feature>
<dbReference type="RefSeq" id="WP_184476586.1">
    <property type="nucleotide sequence ID" value="NZ_JACHOV010000011.1"/>
</dbReference>
<feature type="transmembrane region" description="Helical" evidence="9">
    <location>
        <begin position="92"/>
        <end position="116"/>
    </location>
</feature>
<keyword evidence="7" id="KW-0406">Ion transport</keyword>
<dbReference type="GO" id="GO:0005385">
    <property type="term" value="F:zinc ion transmembrane transporter activity"/>
    <property type="evidence" value="ECO:0007669"/>
    <property type="project" value="TreeGrafter"/>
</dbReference>
<reference evidence="12 13" key="1">
    <citation type="submission" date="2020-08" db="EMBL/GenBank/DDBJ databases">
        <title>Genomic Encyclopedia of Type Strains, Phase IV (KMG-IV): sequencing the most valuable type-strain genomes for metagenomic binning, comparative biology and taxonomic classification.</title>
        <authorList>
            <person name="Goeker M."/>
        </authorList>
    </citation>
    <scope>NUCLEOTIDE SEQUENCE [LARGE SCALE GENOMIC DNA]</scope>
    <source>
        <strain evidence="12 13">DSM 7465</strain>
    </source>
</reference>
<sequence length="313" mass="32476">MHGNPHHSPLHGDGHGHDHSHGPVDFGRAFAIGILLNGGFVAVEATYGLIAGSMALLADAGHNLSDVLGLIIAWVGASLAKRSASRRFTYGLRGSSILAALLNALLLLVAIGAIAMEAITRLGDPQPVAGKTIIIVAAIGIMINTATALLFASGRKGDINIRGAFIHMTADAAVSAAVVIGALVMMSTGAAWIDPVMSLVIAAIILWNTWGLLIDSVKMSLAAVPAGIDIDAVEAMLAALPGVDHVHDLHIWPISTTETLLTVHLVIPSGHPGDAFLFDVQERLEHEFHIGHATVQVELSDAGDCHLQPGCGV</sequence>
<keyword evidence="3" id="KW-0813">Transport</keyword>
<evidence type="ECO:0000256" key="8">
    <source>
        <dbReference type="ARBA" id="ARBA00023136"/>
    </source>
</evidence>
<keyword evidence="13" id="KW-1185">Reference proteome</keyword>
<keyword evidence="8 9" id="KW-0472">Membrane</keyword>
<comment type="caution">
    <text evidence="12">The sequence shown here is derived from an EMBL/GenBank/DDBJ whole genome shotgun (WGS) entry which is preliminary data.</text>
</comment>
<dbReference type="PANTHER" id="PTHR11562">
    <property type="entry name" value="CATION EFFLUX PROTEIN/ ZINC TRANSPORTER"/>
    <property type="match status" value="1"/>
</dbReference>
<evidence type="ECO:0000256" key="9">
    <source>
        <dbReference type="SAM" id="Phobius"/>
    </source>
</evidence>
<evidence type="ECO:0000256" key="5">
    <source>
        <dbReference type="ARBA" id="ARBA00022906"/>
    </source>
</evidence>
<dbReference type="InterPro" id="IPR027470">
    <property type="entry name" value="Cation_efflux_CTD"/>
</dbReference>
<evidence type="ECO:0000259" key="10">
    <source>
        <dbReference type="Pfam" id="PF01545"/>
    </source>
</evidence>
<organism evidence="12 13">
    <name type="scientific">Rhizorhapis suberifaciens</name>
    <name type="common">corky root of lettuce</name>
    <dbReference type="NCBI Taxonomy" id="13656"/>
    <lineage>
        <taxon>Bacteria</taxon>
        <taxon>Pseudomonadati</taxon>
        <taxon>Pseudomonadota</taxon>
        <taxon>Alphaproteobacteria</taxon>
        <taxon>Sphingomonadales</taxon>
        <taxon>Sphingomonadaceae</taxon>
        <taxon>Rhizorhapis</taxon>
    </lineage>
</organism>
<comment type="similarity">
    <text evidence="2">Belongs to the cation diffusion facilitator (CDF) transporter (TC 2.A.4) family. SLC30A subfamily.</text>
</comment>
<dbReference type="GO" id="GO:0005886">
    <property type="term" value="C:plasma membrane"/>
    <property type="evidence" value="ECO:0007669"/>
    <property type="project" value="TreeGrafter"/>
</dbReference>
<evidence type="ECO:0000256" key="3">
    <source>
        <dbReference type="ARBA" id="ARBA00022448"/>
    </source>
</evidence>
<feature type="domain" description="Cation efflux protein transmembrane" evidence="10">
    <location>
        <begin position="32"/>
        <end position="218"/>
    </location>
</feature>
<keyword evidence="5" id="KW-0864">Zinc transport</keyword>
<accession>A0A840HWY7</accession>
<dbReference type="InterPro" id="IPR036837">
    <property type="entry name" value="Cation_efflux_CTD_sf"/>
</dbReference>
<proteinExistence type="inferred from homology"/>
<dbReference type="InterPro" id="IPR058533">
    <property type="entry name" value="Cation_efflux_TM"/>
</dbReference>
<evidence type="ECO:0000256" key="2">
    <source>
        <dbReference type="ARBA" id="ARBA00008873"/>
    </source>
</evidence>
<feature type="transmembrane region" description="Helical" evidence="9">
    <location>
        <begin position="128"/>
        <end position="152"/>
    </location>
</feature>
<evidence type="ECO:0000259" key="11">
    <source>
        <dbReference type="Pfam" id="PF16916"/>
    </source>
</evidence>
<dbReference type="PANTHER" id="PTHR11562:SF17">
    <property type="entry name" value="RE54080P-RELATED"/>
    <property type="match status" value="1"/>
</dbReference>
<feature type="transmembrane region" description="Helical" evidence="9">
    <location>
        <begin position="29"/>
        <end position="50"/>
    </location>
</feature>
<feature type="transmembrane region" description="Helical" evidence="9">
    <location>
        <begin position="192"/>
        <end position="213"/>
    </location>
</feature>